<dbReference type="SUPFAM" id="SSF51556">
    <property type="entry name" value="Metallo-dependent hydrolases"/>
    <property type="match status" value="1"/>
</dbReference>
<dbReference type="Pfam" id="PF01979">
    <property type="entry name" value="Amidohydro_1"/>
    <property type="match status" value="1"/>
</dbReference>
<dbReference type="InterPro" id="IPR006680">
    <property type="entry name" value="Amidohydro-rel"/>
</dbReference>
<keyword evidence="3" id="KW-1185">Reference proteome</keyword>
<dbReference type="Proteomes" id="UP001431019">
    <property type="component" value="Unassembled WGS sequence"/>
</dbReference>
<dbReference type="InterPro" id="IPR051781">
    <property type="entry name" value="Metallo-dep_Hydrolase"/>
</dbReference>
<dbReference type="CDD" id="cd01299">
    <property type="entry name" value="Met_dep_hydrolase_A"/>
    <property type="match status" value="1"/>
</dbReference>
<dbReference type="Gene3D" id="2.30.40.10">
    <property type="entry name" value="Urease, subunit C, domain 1"/>
    <property type="match status" value="1"/>
</dbReference>
<dbReference type="RefSeq" id="WP_230511139.1">
    <property type="nucleotide sequence ID" value="NZ_JAJITD010000010.1"/>
</dbReference>
<evidence type="ECO:0000313" key="2">
    <source>
        <dbReference type="EMBL" id="MCC8394906.1"/>
    </source>
</evidence>
<name>A0ABS8JYC5_9BURK</name>
<organism evidence="2 3">
    <name type="scientific">Paraburkholderia sejongensis</name>
    <dbReference type="NCBI Taxonomy" id="2886946"/>
    <lineage>
        <taxon>Bacteria</taxon>
        <taxon>Pseudomonadati</taxon>
        <taxon>Pseudomonadota</taxon>
        <taxon>Betaproteobacteria</taxon>
        <taxon>Burkholderiales</taxon>
        <taxon>Burkholderiaceae</taxon>
        <taxon>Paraburkholderia</taxon>
    </lineage>
</organism>
<protein>
    <submittedName>
        <fullName evidence="2">Amidohydrolase family protein</fullName>
    </submittedName>
</protein>
<dbReference type="InterPro" id="IPR057744">
    <property type="entry name" value="OTAase-like"/>
</dbReference>
<dbReference type="PANTHER" id="PTHR43135">
    <property type="entry name" value="ALPHA-D-RIBOSE 1-METHYLPHOSPHONATE 5-TRIPHOSPHATE DIPHOSPHATASE"/>
    <property type="match status" value="1"/>
</dbReference>
<accession>A0ABS8JYC5</accession>
<feature type="domain" description="Amidohydrolase-related" evidence="1">
    <location>
        <begin position="127"/>
        <end position="483"/>
    </location>
</feature>
<comment type="caution">
    <text evidence="2">The sequence shown here is derived from an EMBL/GenBank/DDBJ whole genome shotgun (WGS) entry which is preliminary data.</text>
</comment>
<dbReference type="InterPro" id="IPR011059">
    <property type="entry name" value="Metal-dep_hydrolase_composite"/>
</dbReference>
<dbReference type="SUPFAM" id="SSF51338">
    <property type="entry name" value="Composite domain of metallo-dependent hydrolases"/>
    <property type="match status" value="2"/>
</dbReference>
<proteinExistence type="predicted"/>
<reference evidence="2 3" key="1">
    <citation type="submission" date="2021-11" db="EMBL/GenBank/DDBJ databases">
        <authorList>
            <person name="Oh E.-T."/>
            <person name="Kim S.-B."/>
        </authorList>
    </citation>
    <scope>NUCLEOTIDE SEQUENCE [LARGE SCALE GENOMIC DNA]</scope>
    <source>
        <strain evidence="2 3">MMS20-SJTR3</strain>
    </source>
</reference>
<sequence>MEMPASQPRHRAGAWGCICHSAAFLRLNARLNEEHDASVADPLRDADILPRSAAASGSTAAQPGASATSDAQQPPVAFTNIRLFDGLSKTLRSGLRVIVTGNRISAVEPDDGQKLDGMQVVDGSGHTLMPGLIDAHAHIMMASLSMAQLMVADIGFIHLAAAGEAERMLMRGFTSIRDMAGPAFSLKKAIDLGMVAGPRIWPSGAMISQTSGHGDFRMPYEIPSHPGQPVSRGEALGAGAIADGTAEILKRAREQLMLGASQLKLAAGGGVASNYDPLDVSQYTEAEFRAAVDAAENWGTYVAVHAYMPRAIATAVRGGVRCIEHGQLMDENTAKLLADEGIWISLQPFLDDEDAIFFPAGSPSRLKQIEMSNGTDTAYALARKYGLKTAWGTDTLFDAKLATRQGAQLAKMTRWYEPADVLTMATRINAELLALAGPRNPYPGKLGVIEAGALADLLVVRGDPLANIQLLADPGSHLAVIMKDGRIYKDTLGVGFN</sequence>
<evidence type="ECO:0000313" key="3">
    <source>
        <dbReference type="Proteomes" id="UP001431019"/>
    </source>
</evidence>
<dbReference type="PANTHER" id="PTHR43135:SF3">
    <property type="entry name" value="ALPHA-D-RIBOSE 1-METHYLPHOSPHONATE 5-TRIPHOSPHATE DIPHOSPHATASE"/>
    <property type="match status" value="1"/>
</dbReference>
<dbReference type="InterPro" id="IPR032466">
    <property type="entry name" value="Metal_Hydrolase"/>
</dbReference>
<evidence type="ECO:0000259" key="1">
    <source>
        <dbReference type="Pfam" id="PF01979"/>
    </source>
</evidence>
<gene>
    <name evidence="2" type="ORF">LJ656_20120</name>
</gene>
<dbReference type="EMBL" id="JAJITD010000010">
    <property type="protein sequence ID" value="MCC8394906.1"/>
    <property type="molecule type" value="Genomic_DNA"/>
</dbReference>
<dbReference type="Gene3D" id="3.20.20.140">
    <property type="entry name" value="Metal-dependent hydrolases"/>
    <property type="match status" value="1"/>
</dbReference>